<gene>
    <name evidence="1" type="ORF">MCHLO_05938</name>
</gene>
<accession>A0ABQ0LBM6</accession>
<evidence type="ECO:0000313" key="1">
    <source>
        <dbReference type="EMBL" id="GAT48545.1"/>
    </source>
</evidence>
<reference evidence="1" key="1">
    <citation type="submission" date="2014-09" db="EMBL/GenBank/DDBJ databases">
        <title>Genome sequence of the luminous mushroom Mycena chlorophos for searching fungal bioluminescence genes.</title>
        <authorList>
            <person name="Tanaka Y."/>
            <person name="Kasuga D."/>
            <person name="Oba Y."/>
            <person name="Hase S."/>
            <person name="Sato K."/>
            <person name="Oba Y."/>
            <person name="Sakakibara Y."/>
        </authorList>
    </citation>
    <scope>NUCLEOTIDE SEQUENCE</scope>
</reference>
<proteinExistence type="predicted"/>
<dbReference type="EMBL" id="DF844661">
    <property type="protein sequence ID" value="GAT48545.1"/>
    <property type="molecule type" value="Genomic_DNA"/>
</dbReference>
<protein>
    <submittedName>
        <fullName evidence="1">Uncharacterized protein</fullName>
    </submittedName>
</protein>
<dbReference type="Proteomes" id="UP000815677">
    <property type="component" value="Unassembled WGS sequence"/>
</dbReference>
<evidence type="ECO:0000313" key="2">
    <source>
        <dbReference type="Proteomes" id="UP000815677"/>
    </source>
</evidence>
<keyword evidence="2" id="KW-1185">Reference proteome</keyword>
<name>A0ABQ0LBM6_MYCCL</name>
<organism evidence="1 2">
    <name type="scientific">Mycena chlorophos</name>
    <name type="common">Agaric fungus</name>
    <name type="synonym">Agaricus chlorophos</name>
    <dbReference type="NCBI Taxonomy" id="658473"/>
    <lineage>
        <taxon>Eukaryota</taxon>
        <taxon>Fungi</taxon>
        <taxon>Dikarya</taxon>
        <taxon>Basidiomycota</taxon>
        <taxon>Agaricomycotina</taxon>
        <taxon>Agaricomycetes</taxon>
        <taxon>Agaricomycetidae</taxon>
        <taxon>Agaricales</taxon>
        <taxon>Marasmiineae</taxon>
        <taxon>Mycenaceae</taxon>
        <taxon>Mycena</taxon>
    </lineage>
</organism>
<sequence>MHALLQNQLETAYPLLFSESPSDSEESENLLLPIRDGWAPILHRFCASLSRAEFPPHAGRPFLHTIRLDFLSNNNRPAIELELHYHYGPNLSIAGPVDVLFPTPVVASLQHALTLETPLLCAGCGEPDGARATERRVQGANGAGAMWVTGLALCASCMDVCCPLEGRRVRLRWMRTDEHGSRLPPLP</sequence>